<dbReference type="Gene3D" id="3.40.50.150">
    <property type="entry name" value="Vaccinia Virus protein VP39"/>
    <property type="match status" value="1"/>
</dbReference>
<evidence type="ECO:0000313" key="2">
    <source>
        <dbReference type="EMBL" id="MER2998949.1"/>
    </source>
</evidence>
<gene>
    <name evidence="2" type="ORF">ABS362_15445</name>
</gene>
<dbReference type="Pfam" id="PF08241">
    <property type="entry name" value="Methyltransf_11"/>
    <property type="match status" value="1"/>
</dbReference>
<dbReference type="Proteomes" id="UP001476807">
    <property type="component" value="Unassembled WGS sequence"/>
</dbReference>
<dbReference type="RefSeq" id="WP_350413464.1">
    <property type="nucleotide sequence ID" value="NZ_JBEOKT010000016.1"/>
</dbReference>
<dbReference type="PANTHER" id="PTHR43861">
    <property type="entry name" value="TRANS-ACONITATE 2-METHYLTRANSFERASE-RELATED"/>
    <property type="match status" value="1"/>
</dbReference>
<comment type="caution">
    <text evidence="2">The sequence shown here is derived from an EMBL/GenBank/DDBJ whole genome shotgun (WGS) entry which is preliminary data.</text>
</comment>
<sequence length="209" mass="23846">MSTIQSAYNSWANQYDTNQNKTRDLEGEALRTILSTIDFKRVLEIGCGTGKNTVWLADKADHITAVDFSEEMLAKAKEKVASDKVNFVQADITKDWTFLEGKYDLVTFSLVLEHIKRLNHIFKQAANALVTGGYVYIGELHPFKQYTGSKARFDTEEGRQVLECYTHNISDFTQAAKQHGFRVANINEFFDNNDRTQIPRILTILLQKV</sequence>
<dbReference type="CDD" id="cd02440">
    <property type="entry name" value="AdoMet_MTases"/>
    <property type="match status" value="1"/>
</dbReference>
<evidence type="ECO:0000259" key="1">
    <source>
        <dbReference type="Pfam" id="PF08241"/>
    </source>
</evidence>
<dbReference type="GO" id="GO:0032259">
    <property type="term" value="P:methylation"/>
    <property type="evidence" value="ECO:0007669"/>
    <property type="project" value="UniProtKB-KW"/>
</dbReference>
<dbReference type="GO" id="GO:0008168">
    <property type="term" value="F:methyltransferase activity"/>
    <property type="evidence" value="ECO:0007669"/>
    <property type="project" value="UniProtKB-KW"/>
</dbReference>
<organism evidence="2 3">
    <name type="scientific">Pontibacter populi</name>
    <dbReference type="NCBI Taxonomy" id="890055"/>
    <lineage>
        <taxon>Bacteria</taxon>
        <taxon>Pseudomonadati</taxon>
        <taxon>Bacteroidota</taxon>
        <taxon>Cytophagia</taxon>
        <taxon>Cytophagales</taxon>
        <taxon>Hymenobacteraceae</taxon>
        <taxon>Pontibacter</taxon>
    </lineage>
</organism>
<reference evidence="2 3" key="1">
    <citation type="submission" date="2024-06" db="EMBL/GenBank/DDBJ databases">
        <title>Pontibacter populi HYL7-15.</title>
        <authorList>
            <person name="Kim M.K."/>
        </authorList>
    </citation>
    <scope>NUCLEOTIDE SEQUENCE [LARGE SCALE GENOMIC DNA]</scope>
    <source>
        <strain evidence="2 3">HYL7-15</strain>
    </source>
</reference>
<dbReference type="PANTHER" id="PTHR43861:SF1">
    <property type="entry name" value="TRANS-ACONITATE 2-METHYLTRANSFERASE"/>
    <property type="match status" value="1"/>
</dbReference>
<evidence type="ECO:0000313" key="3">
    <source>
        <dbReference type="Proteomes" id="UP001476807"/>
    </source>
</evidence>
<keyword evidence="2" id="KW-0808">Transferase</keyword>
<keyword evidence="3" id="KW-1185">Reference proteome</keyword>
<name>A0ABV1RX54_9BACT</name>
<dbReference type="InterPro" id="IPR013216">
    <property type="entry name" value="Methyltransf_11"/>
</dbReference>
<keyword evidence="2" id="KW-0489">Methyltransferase</keyword>
<dbReference type="EMBL" id="JBEOKT010000016">
    <property type="protein sequence ID" value="MER2998949.1"/>
    <property type="molecule type" value="Genomic_DNA"/>
</dbReference>
<protein>
    <submittedName>
        <fullName evidence="2">Class I SAM-dependent methyltransferase</fullName>
        <ecNumber evidence="2">2.1.-.-</ecNumber>
    </submittedName>
</protein>
<feature type="domain" description="Methyltransferase type 11" evidence="1">
    <location>
        <begin position="43"/>
        <end position="137"/>
    </location>
</feature>
<dbReference type="InterPro" id="IPR029063">
    <property type="entry name" value="SAM-dependent_MTases_sf"/>
</dbReference>
<accession>A0ABV1RX54</accession>
<dbReference type="SUPFAM" id="SSF53335">
    <property type="entry name" value="S-adenosyl-L-methionine-dependent methyltransferases"/>
    <property type="match status" value="1"/>
</dbReference>
<proteinExistence type="predicted"/>
<dbReference type="EC" id="2.1.-.-" evidence="2"/>